<protein>
    <submittedName>
        <fullName evidence="2">Trans-aconitate 2-methyltransferase</fullName>
    </submittedName>
</protein>
<dbReference type="EMBL" id="BAAFSV010000001">
    <property type="protein sequence ID" value="GAB1311181.1"/>
    <property type="molecule type" value="Genomic_DNA"/>
</dbReference>
<evidence type="ECO:0000256" key="1">
    <source>
        <dbReference type="ARBA" id="ARBA00038158"/>
    </source>
</evidence>
<dbReference type="Proteomes" id="UP001628179">
    <property type="component" value="Unassembled WGS sequence"/>
</dbReference>
<dbReference type="Gene3D" id="3.40.50.150">
    <property type="entry name" value="Vaccinia Virus protein VP39"/>
    <property type="match status" value="1"/>
</dbReference>
<evidence type="ECO:0000313" key="2">
    <source>
        <dbReference type="EMBL" id="GAB1311181.1"/>
    </source>
</evidence>
<gene>
    <name evidence="2" type="ORF">MFIFM68171_01391</name>
</gene>
<organism evidence="2 3">
    <name type="scientific">Madurella fahalii</name>
    <dbReference type="NCBI Taxonomy" id="1157608"/>
    <lineage>
        <taxon>Eukaryota</taxon>
        <taxon>Fungi</taxon>
        <taxon>Dikarya</taxon>
        <taxon>Ascomycota</taxon>
        <taxon>Pezizomycotina</taxon>
        <taxon>Sordariomycetes</taxon>
        <taxon>Sordariomycetidae</taxon>
        <taxon>Sordariales</taxon>
        <taxon>Sordariales incertae sedis</taxon>
        <taxon>Madurella</taxon>
    </lineage>
</organism>
<sequence>MENLPGINRPSGGNLNDFEFTFEYYLDYSAKIEVDSDPDCRASADTASLSESIFEYWSENGRTYHAYHGGSYHFPNDEPELDRLNLQHAIIKTLLDGRNYLAPLSHESPPRKILDIATGTGLWAIEIGDEFPNTSIIGTDLSPVQPEMVPPSVRFYVDDANDEWQNGRDWYNIDYIHFRVTIGCWNDIAAVIRRGFERLRPGGWMESQEPHIDVDCDDGPVPEDNAVKRWFTELCGASLAAGRPLHVTPMIKQ</sequence>
<dbReference type="RefSeq" id="XP_070912914.1">
    <property type="nucleotide sequence ID" value="XM_071056813.1"/>
</dbReference>
<dbReference type="InterPro" id="IPR029063">
    <property type="entry name" value="SAM-dependent_MTases_sf"/>
</dbReference>
<dbReference type="SUPFAM" id="SSF53335">
    <property type="entry name" value="S-adenosyl-L-methionine-dependent methyltransferases"/>
    <property type="match status" value="1"/>
</dbReference>
<evidence type="ECO:0000313" key="3">
    <source>
        <dbReference type="Proteomes" id="UP001628179"/>
    </source>
</evidence>
<dbReference type="PANTHER" id="PTHR43591">
    <property type="entry name" value="METHYLTRANSFERASE"/>
    <property type="match status" value="1"/>
</dbReference>
<reference evidence="2 3" key="1">
    <citation type="submission" date="2024-09" db="EMBL/GenBank/DDBJ databases">
        <title>Itraconazole resistance in Madurella fahalii resulting from another homologue of gene encoding cytochrome P450 14-alpha sterol demethylase (CYP51).</title>
        <authorList>
            <person name="Yoshioka I."/>
            <person name="Fahal A.H."/>
            <person name="Kaneko S."/>
            <person name="Yaguchi T."/>
        </authorList>
    </citation>
    <scope>NUCLEOTIDE SEQUENCE [LARGE SCALE GENOMIC DNA]</scope>
    <source>
        <strain evidence="2 3">IFM 68171</strain>
    </source>
</reference>
<comment type="similarity">
    <text evidence="1">Belongs to the methyltransferase superfamily. LaeA methyltransferase family.</text>
</comment>
<proteinExistence type="inferred from homology"/>
<accession>A0ABQ0G0A2</accession>
<comment type="caution">
    <text evidence="2">The sequence shown here is derived from an EMBL/GenBank/DDBJ whole genome shotgun (WGS) entry which is preliminary data.</text>
</comment>
<dbReference type="CDD" id="cd02440">
    <property type="entry name" value="AdoMet_MTases"/>
    <property type="match status" value="1"/>
</dbReference>
<keyword evidence="3" id="KW-1185">Reference proteome</keyword>
<dbReference type="Pfam" id="PF13489">
    <property type="entry name" value="Methyltransf_23"/>
    <property type="match status" value="1"/>
</dbReference>
<dbReference type="PANTHER" id="PTHR43591:SF14">
    <property type="entry name" value="METHYLTRANSFERASE"/>
    <property type="match status" value="1"/>
</dbReference>
<name>A0ABQ0G0A2_9PEZI</name>
<dbReference type="GeneID" id="98172136"/>